<dbReference type="RefSeq" id="WP_239168015.1">
    <property type="nucleotide sequence ID" value="NZ_BAAALC010000046.1"/>
</dbReference>
<sequence>MNERNERPKGVDLHDFTEAACAELGVPRADVDVTMVLDLAREVAHNTVRPGAPVSAYLLGLAVGRGGDPRELAARLTGLAHRLAVADQD</sequence>
<dbReference type="EMBL" id="BONI01000114">
    <property type="protein sequence ID" value="GIG11104.1"/>
    <property type="molecule type" value="Genomic_DNA"/>
</dbReference>
<organism evidence="2 3">
    <name type="scientific">Catellatospora coxensis</name>
    <dbReference type="NCBI Taxonomy" id="310354"/>
    <lineage>
        <taxon>Bacteria</taxon>
        <taxon>Bacillati</taxon>
        <taxon>Actinomycetota</taxon>
        <taxon>Actinomycetes</taxon>
        <taxon>Micromonosporales</taxon>
        <taxon>Micromonosporaceae</taxon>
        <taxon>Catellatospora</taxon>
    </lineage>
</organism>
<dbReference type="InterPro" id="IPR045598">
    <property type="entry name" value="DUF6457"/>
</dbReference>
<dbReference type="Pfam" id="PF20058">
    <property type="entry name" value="DUF6457"/>
    <property type="match status" value="1"/>
</dbReference>
<evidence type="ECO:0000259" key="1">
    <source>
        <dbReference type="Pfam" id="PF20058"/>
    </source>
</evidence>
<dbReference type="Proteomes" id="UP000630887">
    <property type="component" value="Unassembled WGS sequence"/>
</dbReference>
<protein>
    <recommendedName>
        <fullName evidence="1">DUF6457 domain-containing protein</fullName>
    </recommendedName>
</protein>
<comment type="caution">
    <text evidence="2">The sequence shown here is derived from an EMBL/GenBank/DDBJ whole genome shotgun (WGS) entry which is preliminary data.</text>
</comment>
<gene>
    <name evidence="2" type="ORF">Cco03nite_78040</name>
</gene>
<name>A0A8J3PBZ5_9ACTN</name>
<dbReference type="AlphaFoldDB" id="A0A8J3PBZ5"/>
<evidence type="ECO:0000313" key="2">
    <source>
        <dbReference type="EMBL" id="GIG11104.1"/>
    </source>
</evidence>
<accession>A0A8J3PBZ5</accession>
<proteinExistence type="predicted"/>
<reference evidence="2 3" key="1">
    <citation type="submission" date="2021-01" db="EMBL/GenBank/DDBJ databases">
        <title>Whole genome shotgun sequence of Catellatospora coxensis NBRC 107359.</title>
        <authorList>
            <person name="Komaki H."/>
            <person name="Tamura T."/>
        </authorList>
    </citation>
    <scope>NUCLEOTIDE SEQUENCE [LARGE SCALE GENOMIC DNA]</scope>
    <source>
        <strain evidence="2 3">NBRC 107359</strain>
    </source>
</reference>
<keyword evidence="3" id="KW-1185">Reference proteome</keyword>
<evidence type="ECO:0000313" key="3">
    <source>
        <dbReference type="Proteomes" id="UP000630887"/>
    </source>
</evidence>
<feature type="domain" description="DUF6457" evidence="1">
    <location>
        <begin position="11"/>
        <end position="84"/>
    </location>
</feature>